<proteinExistence type="predicted"/>
<organism evidence="1">
    <name type="scientific">bioreactor metagenome</name>
    <dbReference type="NCBI Taxonomy" id="1076179"/>
    <lineage>
        <taxon>unclassified sequences</taxon>
        <taxon>metagenomes</taxon>
        <taxon>ecological metagenomes</taxon>
    </lineage>
</organism>
<name>A0A645FY79_9ZZZZ</name>
<dbReference type="EMBL" id="VSSQ01067080">
    <property type="protein sequence ID" value="MPN19511.1"/>
    <property type="molecule type" value="Genomic_DNA"/>
</dbReference>
<evidence type="ECO:0000313" key="1">
    <source>
        <dbReference type="EMBL" id="MPN19511.1"/>
    </source>
</evidence>
<accession>A0A645FY79</accession>
<sequence>MKSYLTNVTGNTNISYTNLFNKNINLNAWIGVFTQNNGNTLGNQPNIYHTLSATKIFPKLEMETTLRLNNIFKRPGFDGTTYTPIGTFRNSSNWDWYGVSFTLVKRFGNQKVKENTKTNVEKESGGGKS</sequence>
<comment type="caution">
    <text evidence="1">The sequence shown here is derived from an EMBL/GenBank/DDBJ whole genome shotgun (WGS) entry which is preliminary data.</text>
</comment>
<dbReference type="AlphaFoldDB" id="A0A645FY79"/>
<reference evidence="1" key="1">
    <citation type="submission" date="2019-08" db="EMBL/GenBank/DDBJ databases">
        <authorList>
            <person name="Kucharzyk K."/>
            <person name="Murdoch R.W."/>
            <person name="Higgins S."/>
            <person name="Loffler F."/>
        </authorList>
    </citation>
    <scope>NUCLEOTIDE SEQUENCE</scope>
</reference>
<evidence type="ECO:0008006" key="2">
    <source>
        <dbReference type="Google" id="ProtNLM"/>
    </source>
</evidence>
<protein>
    <recommendedName>
        <fullName evidence="2">Outer membrane protein beta-barrel domain-containing protein</fullName>
    </recommendedName>
</protein>
<gene>
    <name evidence="1" type="ORF">SDC9_166882</name>
</gene>